<protein>
    <submittedName>
        <fullName evidence="2">Uncharacterized protein</fullName>
    </submittedName>
</protein>
<sequence>MAKKIKAIKCPQCGSTKQKRIDEEHFECLNCGSGYLLDTDDITINHNYNYNTPKIPAAPVNKKAVGIFIAILFFGFVWLMVSGMFSKKDSIATAFTNKITWQNETVSQVFTDKNNVIKLFIVGNIGSNTRSYNDKENKKLYWSVYNVASGKTEQLNVFTDISETISLGDITLKPLNDGSIYFVFKKTKVYRYDISENSFVYMNNDLEQTIDKLKTGIASIEINQSYNCLDIVSNTGAKISYFPSTKIQMQYPDKGTTMPNAVLQTKYAVSNSNPNYLIQYQAMQQSGYPVFTNPVFNITFNEKEEQVNATISNQDAERAFVKNHSILPIKNRMHKLIVLGNNNDNVAVAYKENISEGEKYIIELLDNKGSVKWNLKTNFGLIDHTNNTLSTKNELFVTANKTFYLIGTDGKITKTINLEEITLEPKE</sequence>
<evidence type="ECO:0000313" key="3">
    <source>
        <dbReference type="Proteomes" id="UP000199036"/>
    </source>
</evidence>
<dbReference type="RefSeq" id="WP_091523954.1">
    <property type="nucleotide sequence ID" value="NZ_FOVI01000015.1"/>
</dbReference>
<keyword evidence="1" id="KW-0812">Transmembrane</keyword>
<dbReference type="STRING" id="913024.SAMN05421741_1157"/>
<dbReference type="AlphaFoldDB" id="A0A1I5D9G2"/>
<accession>A0A1I5D9G2</accession>
<evidence type="ECO:0000313" key="2">
    <source>
        <dbReference type="EMBL" id="SFN95756.1"/>
    </source>
</evidence>
<dbReference type="EMBL" id="FOVI01000015">
    <property type="protein sequence ID" value="SFN95756.1"/>
    <property type="molecule type" value="Genomic_DNA"/>
</dbReference>
<gene>
    <name evidence="2" type="ORF">SAMN05421741_1157</name>
</gene>
<feature type="transmembrane region" description="Helical" evidence="1">
    <location>
        <begin position="64"/>
        <end position="85"/>
    </location>
</feature>
<dbReference type="OrthoDB" id="7063564at2"/>
<name>A0A1I5D9G2_9FLAO</name>
<evidence type="ECO:0000256" key="1">
    <source>
        <dbReference type="SAM" id="Phobius"/>
    </source>
</evidence>
<keyword evidence="1" id="KW-0472">Membrane</keyword>
<keyword evidence="1" id="KW-1133">Transmembrane helix</keyword>
<organism evidence="2 3">
    <name type="scientific">Paenimyroides ummariense</name>
    <dbReference type="NCBI Taxonomy" id="913024"/>
    <lineage>
        <taxon>Bacteria</taxon>
        <taxon>Pseudomonadati</taxon>
        <taxon>Bacteroidota</taxon>
        <taxon>Flavobacteriia</taxon>
        <taxon>Flavobacteriales</taxon>
        <taxon>Flavobacteriaceae</taxon>
        <taxon>Paenimyroides</taxon>
    </lineage>
</organism>
<dbReference type="Proteomes" id="UP000199036">
    <property type="component" value="Unassembled WGS sequence"/>
</dbReference>
<proteinExistence type="predicted"/>
<keyword evidence="3" id="KW-1185">Reference proteome</keyword>
<reference evidence="3" key="1">
    <citation type="submission" date="2016-10" db="EMBL/GenBank/DDBJ databases">
        <authorList>
            <person name="Varghese N."/>
            <person name="Submissions S."/>
        </authorList>
    </citation>
    <scope>NUCLEOTIDE SEQUENCE [LARGE SCALE GENOMIC DNA]</scope>
    <source>
        <strain evidence="3">DS-12</strain>
    </source>
</reference>